<dbReference type="InterPro" id="IPR020479">
    <property type="entry name" value="HD_metazoa"/>
</dbReference>
<evidence type="ECO:0000256" key="5">
    <source>
        <dbReference type="ARBA" id="ARBA00023155"/>
    </source>
</evidence>
<keyword evidence="5 7" id="KW-0371">Homeobox</keyword>
<dbReference type="OrthoDB" id="6159439at2759"/>
<feature type="region of interest" description="Disordered" evidence="9">
    <location>
        <begin position="244"/>
        <end position="274"/>
    </location>
</feature>
<name>A0A9N9R0A9_9NEOP</name>
<comment type="subcellular location">
    <subcellularLocation>
        <location evidence="1 7 8">Nucleus</location>
    </subcellularLocation>
</comment>
<feature type="compositionally biased region" description="Polar residues" evidence="9">
    <location>
        <begin position="160"/>
        <end position="169"/>
    </location>
</feature>
<dbReference type="PROSITE" id="PS00027">
    <property type="entry name" value="HOMEOBOX_1"/>
    <property type="match status" value="1"/>
</dbReference>
<feature type="domain" description="Homeobox" evidence="10">
    <location>
        <begin position="318"/>
        <end position="378"/>
    </location>
</feature>
<accession>A0A9N9R0A9</accession>
<dbReference type="InterPro" id="IPR009057">
    <property type="entry name" value="Homeodomain-like_sf"/>
</dbReference>
<proteinExistence type="inferred from homology"/>
<evidence type="ECO:0000256" key="9">
    <source>
        <dbReference type="SAM" id="MobiDB-lite"/>
    </source>
</evidence>
<evidence type="ECO:0000256" key="3">
    <source>
        <dbReference type="ARBA" id="ARBA00022473"/>
    </source>
</evidence>
<comment type="similarity">
    <text evidence="2">Belongs to the Antp homeobox family.</text>
</comment>
<organism evidence="11 12">
    <name type="scientific">Diatraea saccharalis</name>
    <name type="common">sugarcane borer</name>
    <dbReference type="NCBI Taxonomy" id="40085"/>
    <lineage>
        <taxon>Eukaryota</taxon>
        <taxon>Metazoa</taxon>
        <taxon>Ecdysozoa</taxon>
        <taxon>Arthropoda</taxon>
        <taxon>Hexapoda</taxon>
        <taxon>Insecta</taxon>
        <taxon>Pterygota</taxon>
        <taxon>Neoptera</taxon>
        <taxon>Endopterygota</taxon>
        <taxon>Lepidoptera</taxon>
        <taxon>Glossata</taxon>
        <taxon>Ditrysia</taxon>
        <taxon>Pyraloidea</taxon>
        <taxon>Crambidae</taxon>
        <taxon>Crambinae</taxon>
        <taxon>Diatraea</taxon>
    </lineage>
</organism>
<dbReference type="Proteomes" id="UP001153714">
    <property type="component" value="Chromosome 17"/>
</dbReference>
<dbReference type="Gene3D" id="1.10.10.60">
    <property type="entry name" value="Homeodomain-like"/>
    <property type="match status" value="1"/>
</dbReference>
<evidence type="ECO:0000256" key="4">
    <source>
        <dbReference type="ARBA" id="ARBA00023125"/>
    </source>
</evidence>
<dbReference type="GO" id="GO:0000978">
    <property type="term" value="F:RNA polymerase II cis-regulatory region sequence-specific DNA binding"/>
    <property type="evidence" value="ECO:0007669"/>
    <property type="project" value="TreeGrafter"/>
</dbReference>
<dbReference type="InterPro" id="IPR050296">
    <property type="entry name" value="Antp_homeobox"/>
</dbReference>
<feature type="region of interest" description="Disordered" evidence="9">
    <location>
        <begin position="136"/>
        <end position="178"/>
    </location>
</feature>
<dbReference type="InterPro" id="IPR001356">
    <property type="entry name" value="HD"/>
</dbReference>
<sequence length="451" mass="51391">MSSVAAGNRASEMWSHSADVNNQSASEVKHYGYGQYPVMAANTYNYHNNIYSPNCDYSNMHNEEYGTRSYTNNQNDVVKSEPSNWHGYDSNYMHNNQTNIAMINKWREMNYYSQQQQLENYAYEQKVNVLRNQSISDNRSEDARSINSPNQCNVLEMNYGSPQSISSMKPASPEQEDSPNLRALLTKPQKKKPVPYFVKCDKSYTEEMLQRMMYHAKDSAEWEKNNEVPSEKECNLPQFHGGFDGEGQTSIKSKSTAGGAVAKEGAQSSLEPKPCQEVTRVEAGGDNTDYAENKMAAAVEAQGYYPWMKSVNGDDKKDGSKRTRQTYTRFQTLELEKEFHFNKYLSRRRRIEVSHALGLTERQIKIWFQNRRMKAKKDGKLTTSPDPYSTDDTIPKLGIVSDFMDNRPVGGIPDNYSNYTTPMVNLVPPNGSNNMPPNFIMPSYSGMIPKM</sequence>
<dbReference type="GO" id="GO:0009952">
    <property type="term" value="P:anterior/posterior pattern specification"/>
    <property type="evidence" value="ECO:0007669"/>
    <property type="project" value="TreeGrafter"/>
</dbReference>
<dbReference type="InterPro" id="IPR017970">
    <property type="entry name" value="Homeobox_CS"/>
</dbReference>
<dbReference type="PANTHER" id="PTHR45659:SF4">
    <property type="entry name" value="HOMEOBOX PROTEIN ABDOMINAL-A"/>
    <property type="match status" value="1"/>
</dbReference>
<dbReference type="EMBL" id="OU893348">
    <property type="protein sequence ID" value="CAG9787273.1"/>
    <property type="molecule type" value="Genomic_DNA"/>
</dbReference>
<dbReference type="PROSITE" id="PS50071">
    <property type="entry name" value="HOMEOBOX_2"/>
    <property type="match status" value="1"/>
</dbReference>
<evidence type="ECO:0000259" key="10">
    <source>
        <dbReference type="PROSITE" id="PS50071"/>
    </source>
</evidence>
<dbReference type="PANTHER" id="PTHR45659">
    <property type="entry name" value="HOMEOBOX PROTEIN HOX"/>
    <property type="match status" value="1"/>
</dbReference>
<feature type="compositionally biased region" description="Polar residues" evidence="9">
    <location>
        <begin position="247"/>
        <end position="256"/>
    </location>
</feature>
<keyword evidence="4 7" id="KW-0238">DNA-binding</keyword>
<keyword evidence="6 7" id="KW-0539">Nucleus</keyword>
<evidence type="ECO:0000256" key="1">
    <source>
        <dbReference type="ARBA" id="ARBA00004123"/>
    </source>
</evidence>
<dbReference type="GO" id="GO:0000981">
    <property type="term" value="F:DNA-binding transcription factor activity, RNA polymerase II-specific"/>
    <property type="evidence" value="ECO:0007669"/>
    <property type="project" value="InterPro"/>
</dbReference>
<keyword evidence="12" id="KW-1185">Reference proteome</keyword>
<evidence type="ECO:0000256" key="6">
    <source>
        <dbReference type="ARBA" id="ARBA00023242"/>
    </source>
</evidence>
<dbReference type="Pfam" id="PF00046">
    <property type="entry name" value="Homeodomain"/>
    <property type="match status" value="1"/>
</dbReference>
<dbReference type="CDD" id="cd00086">
    <property type="entry name" value="homeodomain"/>
    <property type="match status" value="1"/>
</dbReference>
<protein>
    <recommendedName>
        <fullName evidence="10">Homeobox domain-containing protein</fullName>
    </recommendedName>
</protein>
<dbReference type="SUPFAM" id="SSF46689">
    <property type="entry name" value="Homeodomain-like"/>
    <property type="match status" value="1"/>
</dbReference>
<dbReference type="PRINTS" id="PR00024">
    <property type="entry name" value="HOMEOBOX"/>
</dbReference>
<keyword evidence="3" id="KW-0217">Developmental protein</keyword>
<evidence type="ECO:0000256" key="7">
    <source>
        <dbReference type="PROSITE-ProRule" id="PRU00108"/>
    </source>
</evidence>
<dbReference type="AlphaFoldDB" id="A0A9N9R0A9"/>
<gene>
    <name evidence="11" type="ORF">DIATSA_LOCUS5165</name>
</gene>
<evidence type="ECO:0000256" key="8">
    <source>
        <dbReference type="RuleBase" id="RU000682"/>
    </source>
</evidence>
<evidence type="ECO:0000313" key="12">
    <source>
        <dbReference type="Proteomes" id="UP001153714"/>
    </source>
</evidence>
<evidence type="ECO:0000256" key="2">
    <source>
        <dbReference type="ARBA" id="ARBA00009107"/>
    </source>
</evidence>
<reference evidence="11" key="1">
    <citation type="submission" date="2021-12" db="EMBL/GenBank/DDBJ databases">
        <authorList>
            <person name="King R."/>
        </authorList>
    </citation>
    <scope>NUCLEOTIDE SEQUENCE</scope>
</reference>
<dbReference type="PRINTS" id="PR00031">
    <property type="entry name" value="HTHREPRESSR"/>
</dbReference>
<dbReference type="GO" id="GO:0005634">
    <property type="term" value="C:nucleus"/>
    <property type="evidence" value="ECO:0007669"/>
    <property type="project" value="UniProtKB-SubCell"/>
</dbReference>
<reference evidence="11" key="2">
    <citation type="submission" date="2022-10" db="EMBL/GenBank/DDBJ databases">
        <authorList>
            <consortium name="ENA_rothamsted_submissions"/>
            <consortium name="culmorum"/>
            <person name="King R."/>
        </authorList>
    </citation>
    <scope>NUCLEOTIDE SEQUENCE</scope>
</reference>
<evidence type="ECO:0000313" key="11">
    <source>
        <dbReference type="EMBL" id="CAG9787273.1"/>
    </source>
</evidence>
<dbReference type="SMART" id="SM00389">
    <property type="entry name" value="HOX"/>
    <property type="match status" value="1"/>
</dbReference>
<dbReference type="InterPro" id="IPR000047">
    <property type="entry name" value="HTH_motif"/>
</dbReference>
<feature type="DNA-binding region" description="Homeobox" evidence="7">
    <location>
        <begin position="320"/>
        <end position="379"/>
    </location>
</feature>